<feature type="compositionally biased region" description="Low complexity" evidence="5">
    <location>
        <begin position="370"/>
        <end position="396"/>
    </location>
</feature>
<dbReference type="OrthoDB" id="45421at2759"/>
<feature type="region of interest" description="Disordered" evidence="5">
    <location>
        <begin position="74"/>
        <end position="189"/>
    </location>
</feature>
<dbReference type="GO" id="GO:0008236">
    <property type="term" value="F:serine-type peptidase activity"/>
    <property type="evidence" value="ECO:0007669"/>
    <property type="project" value="UniProtKB-KW"/>
</dbReference>
<keyword evidence="8" id="KW-1185">Reference proteome</keyword>
<feature type="compositionally biased region" description="Basic residues" evidence="5">
    <location>
        <begin position="285"/>
        <end position="297"/>
    </location>
</feature>
<feature type="compositionally biased region" description="Low complexity" evidence="5">
    <location>
        <begin position="1244"/>
        <end position="1267"/>
    </location>
</feature>
<feature type="compositionally biased region" description="Basic and acidic residues" evidence="5">
    <location>
        <begin position="115"/>
        <end position="136"/>
    </location>
</feature>
<feature type="compositionally biased region" description="Pro residues" evidence="5">
    <location>
        <begin position="21"/>
        <end position="32"/>
    </location>
</feature>
<feature type="compositionally biased region" description="Basic residues" evidence="5">
    <location>
        <begin position="163"/>
        <end position="173"/>
    </location>
</feature>
<dbReference type="SUPFAM" id="SSF52096">
    <property type="entry name" value="ClpP/crotonase"/>
    <property type="match status" value="1"/>
</dbReference>
<evidence type="ECO:0000256" key="3">
    <source>
        <dbReference type="ARBA" id="ARBA00022801"/>
    </source>
</evidence>
<dbReference type="GO" id="GO:0006508">
    <property type="term" value="P:proteolysis"/>
    <property type="evidence" value="ECO:0007669"/>
    <property type="project" value="UniProtKB-KW"/>
</dbReference>
<feature type="region of interest" description="Disordered" evidence="5">
    <location>
        <begin position="230"/>
        <end position="257"/>
    </location>
</feature>
<feature type="compositionally biased region" description="Pro residues" evidence="5">
    <location>
        <begin position="80"/>
        <end position="92"/>
    </location>
</feature>
<dbReference type="PANTHER" id="PTHR33209:SF1">
    <property type="entry name" value="PEPTIDASE S49 DOMAIN-CONTAINING PROTEIN"/>
    <property type="match status" value="1"/>
</dbReference>
<evidence type="ECO:0000313" key="7">
    <source>
        <dbReference type="EMBL" id="RKP00556.1"/>
    </source>
</evidence>
<proteinExistence type="inferred from homology"/>
<dbReference type="Pfam" id="PF01343">
    <property type="entry name" value="Peptidase_S49"/>
    <property type="match status" value="2"/>
</dbReference>
<protein>
    <recommendedName>
        <fullName evidence="6">Peptidase S49 domain-containing protein</fullName>
    </recommendedName>
</protein>
<name>A0A4P9X5W8_9FUNG</name>
<dbReference type="STRING" id="1555241.A0A4P9X5W8"/>
<keyword evidence="2" id="KW-0645">Protease</keyword>
<feature type="domain" description="Peptidase S49" evidence="6">
    <location>
        <begin position="1087"/>
        <end position="1232"/>
    </location>
</feature>
<feature type="compositionally biased region" description="Low complexity" evidence="5">
    <location>
        <begin position="1276"/>
        <end position="1296"/>
    </location>
</feature>
<dbReference type="EMBL" id="ML014210">
    <property type="protein sequence ID" value="RKP00556.1"/>
    <property type="molecule type" value="Genomic_DNA"/>
</dbReference>
<accession>A0A4P9X5W8</accession>
<keyword evidence="3" id="KW-0378">Hydrolase</keyword>
<dbReference type="InterPro" id="IPR047272">
    <property type="entry name" value="S49_SppA_C"/>
</dbReference>
<comment type="similarity">
    <text evidence="1">Belongs to the peptidase S49 family.</text>
</comment>
<feature type="region of interest" description="Disordered" evidence="5">
    <location>
        <begin position="492"/>
        <end position="546"/>
    </location>
</feature>
<sequence>MPASRLPLARRAGSGWLALAPPWPRPPAPPGRPWRSAPAAVAAPPSMSARRRFSALAVSPVPASVPVAPLGGRLTRSLVTPPPPPPPPPPPYTSQHVAAAAPSASASAARNAHVHVHDHDHDHDLDHEVHTMHDHQSSFPPHVAPTASHQPFSLHPPSPPAAAHHHHHHHHASLHAPSHYSAPPGSSGMSSLPTYAHGCPGMLPSTVSAVSSSADGTLVPFSDAIAAAASRSAASPPPPPPPSAASHDAAHAAAHSAAAAANAAANAAQAAAAHASAASVTSPHHAPHHPPPPHHHGSWVWHDDVALPPPPPPPYPISGHPPYPGYYAVSLPASSSAPSVPSAPAAATAAPAASAAEVAVPASSAPVGTTTAAATQRSGRAASASAFSNARRSTPAPRRRSGHRRRSSALPARLASTVSAASAVACPTAPLASRHRFRRGHGRLGDGAAAAASGASSAACRDDGLFADALFRAGAAFGAASANSANSATASEAAGHSGDASSGSASGANAGHGAGHSGGWDGPGGRRRSWRSSGQSPGSSGSSGHRRPVWKRVLWGFRRAAHAVWWAFRLLKLAVLLTLLGSITWVAYYLWAGCQRHSIVAPGSVLVWDMASMPIRESPQDGPSLSSWSGARHVTLLDVLLGLEEAKYDDRITGLILQMSGCSENPLASELKWAQIVELRNAVKEFRAAKRLRFGDSHVRLIAVTDSFPSQSLYFLASAFDEIIMEPHGRLPLHGGQLVRIFWKNTLDKLGVRLDGASIGSAKGLLSPFLHTSFPPSVRNNIQNVLGAMDAHIVEELLDDLKRRRARLPIGHPCRPPSHSPGEGLYGGVEGAPSASVGGDWRNRDCSLRRRWALSQRAGWFQCNSVNNAQYQTQEPEPPLLAPPSGATGFPVDPDMPSPIEHPFAHVDAGFQRTVAPLPLTAASLKRLFAESPLSAEEALFCGLIDRIGHVRPIVHDGAGDGDDAPRVCLVRYMCAMRRARGPQRRHRLQVDALRGTVSRVGVASWWPSWLSHGSARRPPAPLVGIIYVDGAIARAPGYSLNTNQVVQALQEAARDPGVGAIVLRVNSPGGEVVPTETIWEAVHHARRYKPVVASFSHIAASGGYYLGSAATVVFAGRGSLTGSIGVAIMRPHVTQQLLQKLGLSIETYGGTNPACPLSEMTPQQRARWVQHAERVYAIMVERIAQNRGMSPKDVARVADGRVFDALSAYEYGLVDHIGGFRDAILMAAHLAEHGHPRAAKALPVDTSAPTTATPVTPTTPQSPASPGRGEEDASDPSSSAPGSASALTGTASAPPGAVATAYETRTFEQIPIDVFPRRVSGYKQFMRGEHALHVMLLLKQLGAASSASASVAADPSQSPAGVTASMASVATAAIGALTGAISPNVAAQQLNLAMGGASQSELIMQADTVPDI</sequence>
<organism evidence="7 8">
    <name type="scientific">Caulochytrium protostelioides</name>
    <dbReference type="NCBI Taxonomy" id="1555241"/>
    <lineage>
        <taxon>Eukaryota</taxon>
        <taxon>Fungi</taxon>
        <taxon>Fungi incertae sedis</taxon>
        <taxon>Chytridiomycota</taxon>
        <taxon>Chytridiomycota incertae sedis</taxon>
        <taxon>Chytridiomycetes</taxon>
        <taxon>Caulochytriales</taxon>
        <taxon>Caulochytriaceae</taxon>
        <taxon>Caulochytrium</taxon>
    </lineage>
</organism>
<evidence type="ECO:0000256" key="2">
    <source>
        <dbReference type="ARBA" id="ARBA00022670"/>
    </source>
</evidence>
<feature type="region of interest" description="Disordered" evidence="5">
    <location>
        <begin position="15"/>
        <end position="39"/>
    </location>
</feature>
<feature type="region of interest" description="Disordered" evidence="5">
    <location>
        <begin position="1243"/>
        <end position="1298"/>
    </location>
</feature>
<feature type="compositionally biased region" description="Basic residues" evidence="5">
    <location>
        <begin position="397"/>
        <end position="407"/>
    </location>
</feature>
<dbReference type="Proteomes" id="UP000274922">
    <property type="component" value="Unassembled WGS sequence"/>
</dbReference>
<keyword evidence="4" id="KW-0720">Serine protease</keyword>
<feature type="compositionally biased region" description="Gly residues" evidence="5">
    <location>
        <begin position="510"/>
        <end position="523"/>
    </location>
</feature>
<evidence type="ECO:0000259" key="6">
    <source>
        <dbReference type="Pfam" id="PF01343"/>
    </source>
</evidence>
<dbReference type="Gene3D" id="3.90.226.10">
    <property type="entry name" value="2-enoyl-CoA Hydratase, Chain A, domain 1"/>
    <property type="match status" value="3"/>
</dbReference>
<feature type="region of interest" description="Disordered" evidence="5">
    <location>
        <begin position="370"/>
        <end position="413"/>
    </location>
</feature>
<feature type="compositionally biased region" description="Low complexity" evidence="5">
    <location>
        <begin position="270"/>
        <end position="284"/>
    </location>
</feature>
<feature type="compositionally biased region" description="Low complexity" evidence="5">
    <location>
        <begin position="531"/>
        <end position="543"/>
    </location>
</feature>
<dbReference type="PANTHER" id="PTHR33209">
    <property type="entry name" value="PROTEASE 4"/>
    <property type="match status" value="1"/>
</dbReference>
<reference evidence="8" key="1">
    <citation type="journal article" date="2018" name="Nat. Microbiol.">
        <title>Leveraging single-cell genomics to expand the fungal tree of life.</title>
        <authorList>
            <person name="Ahrendt S.R."/>
            <person name="Quandt C.A."/>
            <person name="Ciobanu D."/>
            <person name="Clum A."/>
            <person name="Salamov A."/>
            <person name="Andreopoulos B."/>
            <person name="Cheng J.F."/>
            <person name="Woyke T."/>
            <person name="Pelin A."/>
            <person name="Henrissat B."/>
            <person name="Reynolds N.K."/>
            <person name="Benny G.L."/>
            <person name="Smith M.E."/>
            <person name="James T.Y."/>
            <person name="Grigoriev I.V."/>
        </authorList>
    </citation>
    <scope>NUCLEOTIDE SEQUENCE [LARGE SCALE GENOMIC DNA]</scope>
    <source>
        <strain evidence="8">ATCC 52028</strain>
    </source>
</reference>
<evidence type="ECO:0000256" key="5">
    <source>
        <dbReference type="SAM" id="MobiDB-lite"/>
    </source>
</evidence>
<gene>
    <name evidence="7" type="ORF">CXG81DRAFT_26739</name>
</gene>
<feature type="region of interest" description="Disordered" evidence="5">
    <location>
        <begin position="270"/>
        <end position="302"/>
    </location>
</feature>
<evidence type="ECO:0000256" key="4">
    <source>
        <dbReference type="ARBA" id="ARBA00022825"/>
    </source>
</evidence>
<dbReference type="CDD" id="cd07023">
    <property type="entry name" value="S49_Sppa_N_C"/>
    <property type="match status" value="1"/>
</dbReference>
<dbReference type="InterPro" id="IPR002142">
    <property type="entry name" value="Peptidase_S49"/>
</dbReference>
<feature type="compositionally biased region" description="Low complexity" evidence="5">
    <location>
        <begin position="244"/>
        <end position="257"/>
    </location>
</feature>
<dbReference type="InterPro" id="IPR029045">
    <property type="entry name" value="ClpP/crotonase-like_dom_sf"/>
</dbReference>
<feature type="compositionally biased region" description="Low complexity" evidence="5">
    <location>
        <begin position="96"/>
        <end position="111"/>
    </location>
</feature>
<evidence type="ECO:0000313" key="8">
    <source>
        <dbReference type="Proteomes" id="UP000274922"/>
    </source>
</evidence>
<feature type="domain" description="Peptidase S49" evidence="6">
    <location>
        <begin position="699"/>
        <end position="789"/>
    </location>
</feature>
<feature type="compositionally biased region" description="Low complexity" evidence="5">
    <location>
        <begin position="174"/>
        <end position="184"/>
    </location>
</feature>
<feature type="compositionally biased region" description="Low complexity" evidence="5">
    <location>
        <begin position="492"/>
        <end position="509"/>
    </location>
</feature>
<evidence type="ECO:0000256" key="1">
    <source>
        <dbReference type="ARBA" id="ARBA00008683"/>
    </source>
</evidence>